<evidence type="ECO:0000313" key="2">
    <source>
        <dbReference type="Proteomes" id="UP000310108"/>
    </source>
</evidence>
<keyword evidence="2" id="KW-1185">Reference proteome</keyword>
<sequence length="161" mass="17749">MKLYDAAALPLNAEPPSQECLTAENTGCEGFVFFGVHKKDNHHVLCPRGTPDEFALLDTQCSNRLRAIEGLESVRFDAIIEAAVFKKRKKGKRSKPTPFSLSVNVYGPPSTADEVGRKLSAASGFLQHPKALSQSVDYRNPQLLQFSDDPTPTATRRSFLQ</sequence>
<evidence type="ECO:0000313" key="1">
    <source>
        <dbReference type="EMBL" id="TKW56388.1"/>
    </source>
</evidence>
<reference evidence="1 2" key="1">
    <citation type="journal article" date="2019" name="PLoS ONE">
        <title>Comparative genome analysis indicates high evolutionary potential of pathogenicity genes in Colletotrichum tanaceti.</title>
        <authorList>
            <person name="Lelwala R.V."/>
            <person name="Korhonen P.K."/>
            <person name="Young N.D."/>
            <person name="Scott J.B."/>
            <person name="Ades P.A."/>
            <person name="Gasser R.B."/>
            <person name="Taylor P.W.J."/>
        </authorList>
    </citation>
    <scope>NUCLEOTIDE SEQUENCE [LARGE SCALE GENOMIC DNA]</scope>
    <source>
        <strain evidence="1">BRIP57314</strain>
    </source>
</reference>
<dbReference type="EMBL" id="PJEX01000070">
    <property type="protein sequence ID" value="TKW56388.1"/>
    <property type="molecule type" value="Genomic_DNA"/>
</dbReference>
<accession>A0A4U6XL70</accession>
<gene>
    <name evidence="1" type="ORF">CTA1_7226</name>
</gene>
<dbReference type="AlphaFoldDB" id="A0A4U6XL70"/>
<protein>
    <submittedName>
        <fullName evidence="1">Uncharacterized protein</fullName>
    </submittedName>
</protein>
<name>A0A4U6XL70_9PEZI</name>
<dbReference type="Proteomes" id="UP000310108">
    <property type="component" value="Unassembled WGS sequence"/>
</dbReference>
<organism evidence="1 2">
    <name type="scientific">Colletotrichum tanaceti</name>
    <dbReference type="NCBI Taxonomy" id="1306861"/>
    <lineage>
        <taxon>Eukaryota</taxon>
        <taxon>Fungi</taxon>
        <taxon>Dikarya</taxon>
        <taxon>Ascomycota</taxon>
        <taxon>Pezizomycotina</taxon>
        <taxon>Sordariomycetes</taxon>
        <taxon>Hypocreomycetidae</taxon>
        <taxon>Glomerellales</taxon>
        <taxon>Glomerellaceae</taxon>
        <taxon>Colletotrichum</taxon>
        <taxon>Colletotrichum destructivum species complex</taxon>
    </lineage>
</organism>
<dbReference type="STRING" id="1306861.A0A4U6XL70"/>
<dbReference type="OrthoDB" id="448448at2759"/>
<comment type="caution">
    <text evidence="1">The sequence shown here is derived from an EMBL/GenBank/DDBJ whole genome shotgun (WGS) entry which is preliminary data.</text>
</comment>
<proteinExistence type="predicted"/>